<dbReference type="AlphaFoldDB" id="A0A1W2EYA9"/>
<proteinExistence type="predicted"/>
<name>A0A1W2EYA9_9FIRM</name>
<dbReference type="STRING" id="112901.SAMN04488500_1352"/>
<dbReference type="RefSeq" id="WP_084578356.1">
    <property type="nucleotide sequence ID" value="NZ_CP155572.1"/>
</dbReference>
<keyword evidence="3" id="KW-1185">Reference proteome</keyword>
<feature type="region of interest" description="Disordered" evidence="1">
    <location>
        <begin position="25"/>
        <end position="65"/>
    </location>
</feature>
<dbReference type="EMBL" id="FWXI01000035">
    <property type="protein sequence ID" value="SMD14685.1"/>
    <property type="molecule type" value="Genomic_DNA"/>
</dbReference>
<gene>
    <name evidence="2" type="ORF">SAMN04488500_1352</name>
</gene>
<dbReference type="Proteomes" id="UP000192738">
    <property type="component" value="Unassembled WGS sequence"/>
</dbReference>
<dbReference type="OrthoDB" id="1684422at2"/>
<protein>
    <submittedName>
        <fullName evidence="2">Uncharacterized protein</fullName>
    </submittedName>
</protein>
<evidence type="ECO:0000256" key="1">
    <source>
        <dbReference type="SAM" id="MobiDB-lite"/>
    </source>
</evidence>
<accession>A0A1W2EYA9</accession>
<organism evidence="2 3">
    <name type="scientific">Sporomusa malonica</name>
    <dbReference type="NCBI Taxonomy" id="112901"/>
    <lineage>
        <taxon>Bacteria</taxon>
        <taxon>Bacillati</taxon>
        <taxon>Bacillota</taxon>
        <taxon>Negativicutes</taxon>
        <taxon>Selenomonadales</taxon>
        <taxon>Sporomusaceae</taxon>
        <taxon>Sporomusa</taxon>
    </lineage>
</organism>
<sequence length="65" mass="7539">MERKATSIQPVERLERISPVVPIRSFKPLPDQSELRKKNRLKNQQLTNENENRANRKAGSIDIKA</sequence>
<reference evidence="2 3" key="1">
    <citation type="submission" date="2017-04" db="EMBL/GenBank/DDBJ databases">
        <authorList>
            <person name="Afonso C.L."/>
            <person name="Miller P.J."/>
            <person name="Scott M.A."/>
            <person name="Spackman E."/>
            <person name="Goraichik I."/>
            <person name="Dimitrov K.M."/>
            <person name="Suarez D.L."/>
            <person name="Swayne D.E."/>
        </authorList>
    </citation>
    <scope>NUCLEOTIDE SEQUENCE [LARGE SCALE GENOMIC DNA]</scope>
    <source>
        <strain evidence="2 3">DSM 5090</strain>
    </source>
</reference>
<evidence type="ECO:0000313" key="2">
    <source>
        <dbReference type="EMBL" id="SMD14685.1"/>
    </source>
</evidence>
<evidence type="ECO:0000313" key="3">
    <source>
        <dbReference type="Proteomes" id="UP000192738"/>
    </source>
</evidence>